<protein>
    <recommendedName>
        <fullName evidence="6">Peptidyl-prolyl cis-trans isomerase</fullName>
        <ecNumber evidence="6">5.2.1.8</ecNumber>
    </recommendedName>
</protein>
<evidence type="ECO:0000259" key="8">
    <source>
        <dbReference type="PROSITE" id="PS50059"/>
    </source>
</evidence>
<reference evidence="11 12" key="1">
    <citation type="submission" date="2020-08" db="EMBL/GenBank/DDBJ databases">
        <title>Genomic Encyclopedia of Type Strains, Phase IV (KMG-V): Genome sequencing to study the core and pangenomes of soil and plant-associated prokaryotes.</title>
        <authorList>
            <person name="Whitman W."/>
        </authorList>
    </citation>
    <scope>NUCLEOTIDE SEQUENCE [LARGE SCALE GENOMIC DNA]</scope>
    <source>
        <strain evidence="9 11">ANJLi2</strain>
        <strain evidence="10 12">MP601</strain>
    </source>
</reference>
<keyword evidence="7" id="KW-0732">Signal</keyword>
<gene>
    <name evidence="10" type="ORF">HDF22_002549</name>
    <name evidence="9" type="ORF">HDF23_003222</name>
</gene>
<dbReference type="PANTHER" id="PTHR43811">
    <property type="entry name" value="FKBP-TYPE PEPTIDYL-PROLYL CIS-TRANS ISOMERASE FKPA"/>
    <property type="match status" value="1"/>
</dbReference>
<dbReference type="STRING" id="354630.SAMN05421821_106273"/>
<keyword evidence="4 5" id="KW-0413">Isomerase</keyword>
<comment type="catalytic activity">
    <reaction evidence="1 5 6">
        <text>[protein]-peptidylproline (omega=180) = [protein]-peptidylproline (omega=0)</text>
        <dbReference type="Rhea" id="RHEA:16237"/>
        <dbReference type="Rhea" id="RHEA-COMP:10747"/>
        <dbReference type="Rhea" id="RHEA-COMP:10748"/>
        <dbReference type="ChEBI" id="CHEBI:83833"/>
        <dbReference type="ChEBI" id="CHEBI:83834"/>
        <dbReference type="EC" id="5.2.1.8"/>
    </reaction>
</comment>
<dbReference type="Gene3D" id="3.10.50.40">
    <property type="match status" value="1"/>
</dbReference>
<organism evidence="10 12">
    <name type="scientific">Mucilaginibacter lappiensis</name>
    <dbReference type="NCBI Taxonomy" id="354630"/>
    <lineage>
        <taxon>Bacteria</taxon>
        <taxon>Pseudomonadati</taxon>
        <taxon>Bacteroidota</taxon>
        <taxon>Sphingobacteriia</taxon>
        <taxon>Sphingobacteriales</taxon>
        <taxon>Sphingobacteriaceae</taxon>
        <taxon>Mucilaginibacter</taxon>
    </lineage>
</organism>
<evidence type="ECO:0000256" key="7">
    <source>
        <dbReference type="SAM" id="SignalP"/>
    </source>
</evidence>
<dbReference type="OrthoDB" id="669809at2"/>
<name>A0A1N7A7A9_9SPHI</name>
<comment type="similarity">
    <text evidence="2 6">Belongs to the FKBP-type PPIase family.</text>
</comment>
<dbReference type="PROSITE" id="PS50059">
    <property type="entry name" value="FKBP_PPIASE"/>
    <property type="match status" value="1"/>
</dbReference>
<dbReference type="EC" id="5.2.1.8" evidence="6"/>
<feature type="chain" id="PRO_5044563121" description="Peptidyl-prolyl cis-trans isomerase" evidence="7">
    <location>
        <begin position="22"/>
        <end position="166"/>
    </location>
</feature>
<keyword evidence="11" id="KW-1185">Reference proteome</keyword>
<dbReference type="Proteomes" id="UP000548326">
    <property type="component" value="Unassembled WGS sequence"/>
</dbReference>
<dbReference type="EMBL" id="JACHCB010000007">
    <property type="protein sequence ID" value="MBB6110466.1"/>
    <property type="molecule type" value="Genomic_DNA"/>
</dbReference>
<dbReference type="InterPro" id="IPR046357">
    <property type="entry name" value="PPIase_dom_sf"/>
</dbReference>
<dbReference type="PANTHER" id="PTHR43811:SF19">
    <property type="entry name" value="39 KDA FK506-BINDING NUCLEAR PROTEIN"/>
    <property type="match status" value="1"/>
</dbReference>
<dbReference type="SUPFAM" id="SSF54534">
    <property type="entry name" value="FKBP-like"/>
    <property type="match status" value="1"/>
</dbReference>
<evidence type="ECO:0000256" key="1">
    <source>
        <dbReference type="ARBA" id="ARBA00000971"/>
    </source>
</evidence>
<accession>A0A1N7A7A9</accession>
<evidence type="ECO:0000313" key="9">
    <source>
        <dbReference type="EMBL" id="MBB6110466.1"/>
    </source>
</evidence>
<evidence type="ECO:0000256" key="3">
    <source>
        <dbReference type="ARBA" id="ARBA00023110"/>
    </source>
</evidence>
<evidence type="ECO:0000313" key="11">
    <source>
        <dbReference type="Proteomes" id="UP000541583"/>
    </source>
</evidence>
<dbReference type="RefSeq" id="WP_076373974.1">
    <property type="nucleotide sequence ID" value="NZ_FTMG01000006.1"/>
</dbReference>
<dbReference type="Proteomes" id="UP000541583">
    <property type="component" value="Unassembled WGS sequence"/>
</dbReference>
<evidence type="ECO:0000256" key="4">
    <source>
        <dbReference type="ARBA" id="ARBA00023235"/>
    </source>
</evidence>
<dbReference type="PROSITE" id="PS51257">
    <property type="entry name" value="PROKAR_LIPOPROTEIN"/>
    <property type="match status" value="1"/>
</dbReference>
<dbReference type="Pfam" id="PF00254">
    <property type="entry name" value="FKBP_C"/>
    <property type="match status" value="1"/>
</dbReference>
<dbReference type="AlphaFoldDB" id="A0A1N7A7A9"/>
<evidence type="ECO:0000256" key="5">
    <source>
        <dbReference type="PROSITE-ProRule" id="PRU00277"/>
    </source>
</evidence>
<evidence type="ECO:0000313" key="10">
    <source>
        <dbReference type="EMBL" id="MBB6128428.1"/>
    </source>
</evidence>
<evidence type="ECO:0000256" key="6">
    <source>
        <dbReference type="RuleBase" id="RU003915"/>
    </source>
</evidence>
<evidence type="ECO:0000313" key="12">
    <source>
        <dbReference type="Proteomes" id="UP000548326"/>
    </source>
</evidence>
<dbReference type="EMBL" id="JACHCA010000006">
    <property type="protein sequence ID" value="MBB6128428.1"/>
    <property type="molecule type" value="Genomic_DNA"/>
</dbReference>
<comment type="caution">
    <text evidence="10">The sequence shown here is derived from an EMBL/GenBank/DDBJ whole genome shotgun (WGS) entry which is preliminary data.</text>
</comment>
<feature type="domain" description="PPIase FKBP-type" evidence="8">
    <location>
        <begin position="84"/>
        <end position="166"/>
    </location>
</feature>
<keyword evidence="3 5" id="KW-0697">Rotamase</keyword>
<dbReference type="InterPro" id="IPR001179">
    <property type="entry name" value="PPIase_FKBP_dom"/>
</dbReference>
<evidence type="ECO:0000256" key="2">
    <source>
        <dbReference type="ARBA" id="ARBA00006577"/>
    </source>
</evidence>
<proteinExistence type="inferred from homology"/>
<feature type="signal peptide" evidence="7">
    <location>
        <begin position="1"/>
        <end position="21"/>
    </location>
</feature>
<dbReference type="GO" id="GO:0003755">
    <property type="term" value="F:peptidyl-prolyl cis-trans isomerase activity"/>
    <property type="evidence" value="ECO:0007669"/>
    <property type="project" value="UniProtKB-UniRule"/>
</dbReference>
<sequence>MKKYFLLLSLLTIILSSCLKTNSDPQEVVNPVVAVDPVKQAAADSTAIVAYLAANPTIKAKKDTSGLYYQILNAGTGTTSPTINSTVTVSYTGSLLNGSVFGSSTGFTGILSNLIPAWQIGLPFIKQGGSILLIVPSRLGYGNTSPGPDIPANSVLVFTIGLTGFN</sequence>